<organism evidence="2 3">
    <name type="scientific">Diversispora epigaea</name>
    <dbReference type="NCBI Taxonomy" id="1348612"/>
    <lineage>
        <taxon>Eukaryota</taxon>
        <taxon>Fungi</taxon>
        <taxon>Fungi incertae sedis</taxon>
        <taxon>Mucoromycota</taxon>
        <taxon>Glomeromycotina</taxon>
        <taxon>Glomeromycetes</taxon>
        <taxon>Diversisporales</taxon>
        <taxon>Diversisporaceae</taxon>
        <taxon>Diversispora</taxon>
    </lineage>
</organism>
<dbReference type="STRING" id="1348612.A0A397IK28"/>
<dbReference type="CDD" id="cd18316">
    <property type="entry name" value="BTB_POZ_KCTD-like"/>
    <property type="match status" value="1"/>
</dbReference>
<dbReference type="SUPFAM" id="SSF54695">
    <property type="entry name" value="POZ domain"/>
    <property type="match status" value="1"/>
</dbReference>
<dbReference type="InterPro" id="IPR000210">
    <property type="entry name" value="BTB/POZ_dom"/>
</dbReference>
<feature type="domain" description="BTB" evidence="1">
    <location>
        <begin position="10"/>
        <end position="118"/>
    </location>
</feature>
<sequence length="283" mass="32933">MSNKKDISKERVVLNVGGIKYETYRSTLTEYPDTMLGTMFSERNKKLLHPINGNEYYINRNGRLFYYILQFYRTRKIPCIDKVKTTIPITQKQLNAELDFFMIPRPKQISTQKPQCVQKLSLRSRTIATELDKFIHALKTALNTVINYFQKRFIMSKGGQGFNITLEISFYASDKIPHLITVLPTIIGKSPVPLITPIFEEHSFGTKAYVLLNNFGDKIGDYLEALYPGLYWDLQWLEHCSDGTQSVDGMFRVKMSLCDKFEYEDIIHNCCLSTITTLKYYKY</sequence>
<reference evidence="2 3" key="1">
    <citation type="submission" date="2018-08" db="EMBL/GenBank/DDBJ databases">
        <title>Genome and evolution of the arbuscular mycorrhizal fungus Diversispora epigaea (formerly Glomus versiforme) and its bacterial endosymbionts.</title>
        <authorList>
            <person name="Sun X."/>
            <person name="Fei Z."/>
            <person name="Harrison M."/>
        </authorList>
    </citation>
    <scope>NUCLEOTIDE SEQUENCE [LARGE SCALE GENOMIC DNA]</scope>
    <source>
        <strain evidence="2 3">IT104</strain>
    </source>
</reference>
<comment type="caution">
    <text evidence="2">The sequence shown here is derived from an EMBL/GenBank/DDBJ whole genome shotgun (WGS) entry which is preliminary data.</text>
</comment>
<evidence type="ECO:0000313" key="2">
    <source>
        <dbReference type="EMBL" id="RHZ74106.1"/>
    </source>
</evidence>
<dbReference type="PANTHER" id="PTHR14499">
    <property type="entry name" value="POTASSIUM CHANNEL TETRAMERIZATION DOMAIN-CONTAINING"/>
    <property type="match status" value="1"/>
</dbReference>
<dbReference type="Gene3D" id="3.30.710.10">
    <property type="entry name" value="Potassium Channel Kv1.1, Chain A"/>
    <property type="match status" value="1"/>
</dbReference>
<dbReference type="OrthoDB" id="2414723at2759"/>
<dbReference type="Pfam" id="PF02214">
    <property type="entry name" value="BTB_2"/>
    <property type="match status" value="1"/>
</dbReference>
<dbReference type="EMBL" id="PQFF01000210">
    <property type="protein sequence ID" value="RHZ74106.1"/>
    <property type="molecule type" value="Genomic_DNA"/>
</dbReference>
<dbReference type="InterPro" id="IPR003131">
    <property type="entry name" value="T1-type_BTB"/>
</dbReference>
<evidence type="ECO:0000259" key="1">
    <source>
        <dbReference type="SMART" id="SM00225"/>
    </source>
</evidence>
<name>A0A397IK28_9GLOM</name>
<protein>
    <recommendedName>
        <fullName evidence="1">BTB domain-containing protein</fullName>
    </recommendedName>
</protein>
<dbReference type="Proteomes" id="UP000266861">
    <property type="component" value="Unassembled WGS sequence"/>
</dbReference>
<dbReference type="SMART" id="SM00225">
    <property type="entry name" value="BTB"/>
    <property type="match status" value="1"/>
</dbReference>
<dbReference type="InterPro" id="IPR011333">
    <property type="entry name" value="SKP1/BTB/POZ_sf"/>
</dbReference>
<accession>A0A397IK28</accession>
<keyword evidence="3" id="KW-1185">Reference proteome</keyword>
<dbReference type="PANTHER" id="PTHR14499:SF136">
    <property type="entry name" value="GH08630P"/>
    <property type="match status" value="1"/>
</dbReference>
<dbReference type="GO" id="GO:0051260">
    <property type="term" value="P:protein homooligomerization"/>
    <property type="evidence" value="ECO:0007669"/>
    <property type="project" value="InterPro"/>
</dbReference>
<dbReference type="AlphaFoldDB" id="A0A397IK28"/>
<proteinExistence type="predicted"/>
<gene>
    <name evidence="2" type="ORF">Glove_227g11</name>
</gene>
<evidence type="ECO:0000313" key="3">
    <source>
        <dbReference type="Proteomes" id="UP000266861"/>
    </source>
</evidence>